<evidence type="ECO:0000313" key="2">
    <source>
        <dbReference type="Proteomes" id="UP000798662"/>
    </source>
</evidence>
<dbReference type="Proteomes" id="UP000798662">
    <property type="component" value="Chromosome 3"/>
</dbReference>
<accession>A0ACC3CBE7</accession>
<protein>
    <submittedName>
        <fullName evidence="1">Uncharacterized protein</fullName>
    </submittedName>
</protein>
<sequence length="475" mass="45941">MAVPAPPPVDPPPPDLLTLQARAIGLPPCLDVPLHAALTASAPTPAAEALVGLALPPPPAQADALAAAAPTTEDTPVPSRRWVTTARQPLVADTSFFLVPHLLTFDDGDALMGALEGGSPDLLASVAVAAGLATPPAELQLTSPSAAGASTGAAGAAGAAEQTSAAPPLAAVAAAAPPARPSRSAVQDIPSLLSRLGNPPLSTLDAVRAVDLRGDGLDAAAVAGLRLPLLTPGVGVLDVRGNALPVGALTALAAGLSSLRVLGCDPLAPADAVAVAAAAPGLEVINGVRVERRPAAAAAGASADAPAADASAADAPATDAPVADAPAAGAPATEAPAAAASPPAAAPAVPAATAAAPAAAPATTTSGESPPPAPATLLAAIGPVTHAYTVARPDAPADTRAVWYVPAPLGACLRHAPAAAANVRVGRIFWGGHPRDVVWATRPVAAGEALRRDYAAGVEGAAARAEVLEHFGVQD</sequence>
<reference evidence="1" key="1">
    <citation type="submission" date="2019-11" db="EMBL/GenBank/DDBJ databases">
        <title>Nori genome reveals adaptations in red seaweeds to the harsh intertidal environment.</title>
        <authorList>
            <person name="Wang D."/>
            <person name="Mao Y."/>
        </authorList>
    </citation>
    <scope>NUCLEOTIDE SEQUENCE</scope>
    <source>
        <tissue evidence="1">Gametophyte</tissue>
    </source>
</reference>
<proteinExistence type="predicted"/>
<organism evidence="1 2">
    <name type="scientific">Pyropia yezoensis</name>
    <name type="common">Susabi-nori</name>
    <name type="synonym">Porphyra yezoensis</name>
    <dbReference type="NCBI Taxonomy" id="2788"/>
    <lineage>
        <taxon>Eukaryota</taxon>
        <taxon>Rhodophyta</taxon>
        <taxon>Bangiophyceae</taxon>
        <taxon>Bangiales</taxon>
        <taxon>Bangiaceae</taxon>
        <taxon>Pyropia</taxon>
    </lineage>
</organism>
<comment type="caution">
    <text evidence="1">The sequence shown here is derived from an EMBL/GenBank/DDBJ whole genome shotgun (WGS) entry which is preliminary data.</text>
</comment>
<dbReference type="EMBL" id="CM020620">
    <property type="protein sequence ID" value="KAK1867400.1"/>
    <property type="molecule type" value="Genomic_DNA"/>
</dbReference>
<keyword evidence="2" id="KW-1185">Reference proteome</keyword>
<gene>
    <name evidence="1" type="ORF">I4F81_009907</name>
</gene>
<name>A0ACC3CBE7_PYRYE</name>
<evidence type="ECO:0000313" key="1">
    <source>
        <dbReference type="EMBL" id="KAK1867400.1"/>
    </source>
</evidence>